<proteinExistence type="predicted"/>
<name>A0A0B6ZZ43_9EUPU</name>
<dbReference type="AlphaFoldDB" id="A0A0B6ZZ43"/>
<dbReference type="EMBL" id="HACG01026115">
    <property type="protein sequence ID" value="CEK72980.1"/>
    <property type="molecule type" value="Transcribed_RNA"/>
</dbReference>
<accession>A0A0B6ZZ43</accession>
<gene>
    <name evidence="1" type="primary">ORF84777</name>
</gene>
<protein>
    <submittedName>
        <fullName evidence="1">Uncharacterized protein</fullName>
    </submittedName>
</protein>
<evidence type="ECO:0000313" key="1">
    <source>
        <dbReference type="EMBL" id="CEK72980.1"/>
    </source>
</evidence>
<organism evidence="1">
    <name type="scientific">Arion vulgaris</name>
    <dbReference type="NCBI Taxonomy" id="1028688"/>
    <lineage>
        <taxon>Eukaryota</taxon>
        <taxon>Metazoa</taxon>
        <taxon>Spiralia</taxon>
        <taxon>Lophotrochozoa</taxon>
        <taxon>Mollusca</taxon>
        <taxon>Gastropoda</taxon>
        <taxon>Heterobranchia</taxon>
        <taxon>Euthyneura</taxon>
        <taxon>Panpulmonata</taxon>
        <taxon>Eupulmonata</taxon>
        <taxon>Stylommatophora</taxon>
        <taxon>Helicina</taxon>
        <taxon>Arionoidea</taxon>
        <taxon>Arionidae</taxon>
        <taxon>Arion</taxon>
    </lineage>
</organism>
<sequence length="244" mass="26676">AKVTADVEDALVEKMRCVWESLPCISPDVCRHGEPVPEQGIYKQFYPNTNGHASSRLKYENISKSDSCNDNCAEHISTNGYDSYTNGTNVLTNGYDSYPNDTNLLANGDGVHIDEMESGNISTNERDRYQFDIMTLANESGYFSNMDAGKTSTVDHKPCPVNGKNQTHTKANHISTAFNCALQALVWATQGKDRLVSSCMKAPLDLLPVAPPSMREADHIQVLVTGSSKLVGVVLSVLLPNMND</sequence>
<feature type="non-terminal residue" evidence="1">
    <location>
        <position position="1"/>
    </location>
</feature>
<reference evidence="1" key="1">
    <citation type="submission" date="2014-12" db="EMBL/GenBank/DDBJ databases">
        <title>Insight into the proteome of Arion vulgaris.</title>
        <authorList>
            <person name="Aradska J."/>
            <person name="Bulat T."/>
            <person name="Smidak R."/>
            <person name="Sarate P."/>
            <person name="Gangsoo J."/>
            <person name="Sialana F."/>
            <person name="Bilban M."/>
            <person name="Lubec G."/>
        </authorList>
    </citation>
    <scope>NUCLEOTIDE SEQUENCE</scope>
    <source>
        <tissue evidence="1">Skin</tissue>
    </source>
</reference>